<dbReference type="STRING" id="1160497.A0A1L9VL65"/>
<dbReference type="GeneID" id="34458127"/>
<dbReference type="Proteomes" id="UP000184300">
    <property type="component" value="Unassembled WGS sequence"/>
</dbReference>
<evidence type="ECO:0000313" key="1">
    <source>
        <dbReference type="EMBL" id="OJJ84622.1"/>
    </source>
</evidence>
<proteinExistence type="predicted"/>
<organism evidence="1 2">
    <name type="scientific">Aspergillus glaucus CBS 516.65</name>
    <dbReference type="NCBI Taxonomy" id="1160497"/>
    <lineage>
        <taxon>Eukaryota</taxon>
        <taxon>Fungi</taxon>
        <taxon>Dikarya</taxon>
        <taxon>Ascomycota</taxon>
        <taxon>Pezizomycotina</taxon>
        <taxon>Eurotiomycetes</taxon>
        <taxon>Eurotiomycetidae</taxon>
        <taxon>Eurotiales</taxon>
        <taxon>Aspergillaceae</taxon>
        <taxon>Aspergillus</taxon>
        <taxon>Aspergillus subgen. Aspergillus</taxon>
    </lineage>
</organism>
<dbReference type="OrthoDB" id="5412996at2759"/>
<dbReference type="EMBL" id="KV878896">
    <property type="protein sequence ID" value="OJJ84622.1"/>
    <property type="molecule type" value="Genomic_DNA"/>
</dbReference>
<dbReference type="AlphaFoldDB" id="A0A1L9VL65"/>
<evidence type="ECO:0000313" key="2">
    <source>
        <dbReference type="Proteomes" id="UP000184300"/>
    </source>
</evidence>
<dbReference type="RefSeq" id="XP_022401320.1">
    <property type="nucleotide sequence ID" value="XM_022541866.1"/>
</dbReference>
<dbReference type="VEuPathDB" id="FungiDB:ASPGLDRAFT_1458350"/>
<gene>
    <name evidence="1" type="ORF">ASPGLDRAFT_1458350</name>
</gene>
<accession>A0A1L9VL65</accession>
<keyword evidence="2" id="KW-1185">Reference proteome</keyword>
<sequence length="137" mass="16025">MNPKLCCRAWWLLLEMPEEWPRGVSDWTKTYQPRLKTFLRVLKRQGGAAMANGNLVEGQRISERMWESWEHGDFRVNYGARKSWAFDAVWPMMDAKLFDGGMAPDQHNLLHSEERMRLLGVGDREAMGLFIQKKIGR</sequence>
<reference evidence="2" key="1">
    <citation type="journal article" date="2017" name="Genome Biol.">
        <title>Comparative genomics reveals high biological diversity and specific adaptations in the industrially and medically important fungal genus Aspergillus.</title>
        <authorList>
            <person name="de Vries R.P."/>
            <person name="Riley R."/>
            <person name="Wiebenga A."/>
            <person name="Aguilar-Osorio G."/>
            <person name="Amillis S."/>
            <person name="Uchima C.A."/>
            <person name="Anderluh G."/>
            <person name="Asadollahi M."/>
            <person name="Askin M."/>
            <person name="Barry K."/>
            <person name="Battaglia E."/>
            <person name="Bayram O."/>
            <person name="Benocci T."/>
            <person name="Braus-Stromeyer S.A."/>
            <person name="Caldana C."/>
            <person name="Canovas D."/>
            <person name="Cerqueira G.C."/>
            <person name="Chen F."/>
            <person name="Chen W."/>
            <person name="Choi C."/>
            <person name="Clum A."/>
            <person name="Dos Santos R.A."/>
            <person name="Damasio A.R."/>
            <person name="Diallinas G."/>
            <person name="Emri T."/>
            <person name="Fekete E."/>
            <person name="Flipphi M."/>
            <person name="Freyberg S."/>
            <person name="Gallo A."/>
            <person name="Gournas C."/>
            <person name="Habgood R."/>
            <person name="Hainaut M."/>
            <person name="Harispe M.L."/>
            <person name="Henrissat B."/>
            <person name="Hilden K.S."/>
            <person name="Hope R."/>
            <person name="Hossain A."/>
            <person name="Karabika E."/>
            <person name="Karaffa L."/>
            <person name="Karanyi Z."/>
            <person name="Krasevec N."/>
            <person name="Kuo A."/>
            <person name="Kusch H."/>
            <person name="LaButti K."/>
            <person name="Lagendijk E.L."/>
            <person name="Lapidus A."/>
            <person name="Levasseur A."/>
            <person name="Lindquist E."/>
            <person name="Lipzen A."/>
            <person name="Logrieco A.F."/>
            <person name="MacCabe A."/>
            <person name="Maekelae M.R."/>
            <person name="Malavazi I."/>
            <person name="Melin P."/>
            <person name="Meyer V."/>
            <person name="Mielnichuk N."/>
            <person name="Miskei M."/>
            <person name="Molnar A.P."/>
            <person name="Mule G."/>
            <person name="Ngan C.Y."/>
            <person name="Orejas M."/>
            <person name="Orosz E."/>
            <person name="Ouedraogo J.P."/>
            <person name="Overkamp K.M."/>
            <person name="Park H.-S."/>
            <person name="Perrone G."/>
            <person name="Piumi F."/>
            <person name="Punt P.J."/>
            <person name="Ram A.F."/>
            <person name="Ramon A."/>
            <person name="Rauscher S."/>
            <person name="Record E."/>
            <person name="Riano-Pachon D.M."/>
            <person name="Robert V."/>
            <person name="Roehrig J."/>
            <person name="Ruller R."/>
            <person name="Salamov A."/>
            <person name="Salih N.S."/>
            <person name="Samson R.A."/>
            <person name="Sandor E."/>
            <person name="Sanguinetti M."/>
            <person name="Schuetze T."/>
            <person name="Sepcic K."/>
            <person name="Shelest E."/>
            <person name="Sherlock G."/>
            <person name="Sophianopoulou V."/>
            <person name="Squina F.M."/>
            <person name="Sun H."/>
            <person name="Susca A."/>
            <person name="Todd R.B."/>
            <person name="Tsang A."/>
            <person name="Unkles S.E."/>
            <person name="van de Wiele N."/>
            <person name="van Rossen-Uffink D."/>
            <person name="Oliveira J.V."/>
            <person name="Vesth T.C."/>
            <person name="Visser J."/>
            <person name="Yu J.-H."/>
            <person name="Zhou M."/>
            <person name="Andersen M.R."/>
            <person name="Archer D.B."/>
            <person name="Baker S.E."/>
            <person name="Benoit I."/>
            <person name="Brakhage A.A."/>
            <person name="Braus G.H."/>
            <person name="Fischer R."/>
            <person name="Frisvad J.C."/>
            <person name="Goldman G.H."/>
            <person name="Houbraken J."/>
            <person name="Oakley B."/>
            <person name="Pocsi I."/>
            <person name="Scazzocchio C."/>
            <person name="Seiboth B."/>
            <person name="vanKuyk P.A."/>
            <person name="Wortman J."/>
            <person name="Dyer P.S."/>
            <person name="Grigoriev I.V."/>
        </authorList>
    </citation>
    <scope>NUCLEOTIDE SEQUENCE [LARGE SCALE GENOMIC DNA]</scope>
    <source>
        <strain evidence="2">CBS 516.65</strain>
    </source>
</reference>
<name>A0A1L9VL65_ASPGL</name>
<protein>
    <submittedName>
        <fullName evidence="1">Uncharacterized protein</fullName>
    </submittedName>
</protein>